<dbReference type="EMBL" id="NBCO01000127">
    <property type="protein sequence ID" value="ORC81200.1"/>
    <property type="molecule type" value="Genomic_DNA"/>
</dbReference>
<gene>
    <name evidence="3" type="ORF">TM35_001271060</name>
</gene>
<keyword evidence="2" id="KW-0732">Signal</keyword>
<dbReference type="AlphaFoldDB" id="A0A1X0NDI9"/>
<evidence type="ECO:0000313" key="3">
    <source>
        <dbReference type="EMBL" id="ORC81200.1"/>
    </source>
</evidence>
<evidence type="ECO:0008006" key="5">
    <source>
        <dbReference type="Google" id="ProtNLM"/>
    </source>
</evidence>
<evidence type="ECO:0000313" key="4">
    <source>
        <dbReference type="Proteomes" id="UP000192257"/>
    </source>
</evidence>
<feature type="non-terminal residue" evidence="3">
    <location>
        <position position="157"/>
    </location>
</feature>
<protein>
    <recommendedName>
        <fullName evidence="5">Mucin-associated surface protein (MASP)</fullName>
    </recommendedName>
</protein>
<feature type="chain" id="PRO_5012552322" description="Mucin-associated surface protein (MASP)" evidence="2">
    <location>
        <begin position="23"/>
        <end position="157"/>
    </location>
</feature>
<proteinExistence type="predicted"/>
<dbReference type="Proteomes" id="UP000192257">
    <property type="component" value="Unassembled WGS sequence"/>
</dbReference>
<comment type="caution">
    <text evidence="3">The sequence shown here is derived from an EMBL/GenBank/DDBJ whole genome shotgun (WGS) entry which is preliminary data.</text>
</comment>
<name>A0A1X0NDI9_9TRYP</name>
<feature type="compositionally biased region" description="Polar residues" evidence="1">
    <location>
        <begin position="131"/>
        <end position="157"/>
    </location>
</feature>
<feature type="region of interest" description="Disordered" evidence="1">
    <location>
        <begin position="35"/>
        <end position="157"/>
    </location>
</feature>
<dbReference type="VEuPathDB" id="TriTrypDB:TM35_001271060"/>
<keyword evidence="4" id="KW-1185">Reference proteome</keyword>
<evidence type="ECO:0000256" key="2">
    <source>
        <dbReference type="SAM" id="SignalP"/>
    </source>
</evidence>
<feature type="signal peptide" evidence="2">
    <location>
        <begin position="1"/>
        <end position="22"/>
    </location>
</feature>
<dbReference type="OrthoDB" id="8058206at2759"/>
<feature type="compositionally biased region" description="Basic and acidic residues" evidence="1">
    <location>
        <begin position="70"/>
        <end position="91"/>
    </location>
</feature>
<evidence type="ECO:0000256" key="1">
    <source>
        <dbReference type="SAM" id="MobiDB-lite"/>
    </source>
</evidence>
<organism evidence="3 4">
    <name type="scientific">Trypanosoma theileri</name>
    <dbReference type="NCBI Taxonomy" id="67003"/>
    <lineage>
        <taxon>Eukaryota</taxon>
        <taxon>Discoba</taxon>
        <taxon>Euglenozoa</taxon>
        <taxon>Kinetoplastea</taxon>
        <taxon>Metakinetoplastina</taxon>
        <taxon>Trypanosomatida</taxon>
        <taxon>Trypanosomatidae</taxon>
        <taxon>Trypanosoma</taxon>
    </lineage>
</organism>
<feature type="compositionally biased region" description="Basic and acidic residues" evidence="1">
    <location>
        <begin position="99"/>
        <end position="110"/>
    </location>
</feature>
<reference evidence="3 4" key="1">
    <citation type="submission" date="2017-03" db="EMBL/GenBank/DDBJ databases">
        <title>An alternative strategy for trypanosome survival in the mammalian bloodstream revealed through genome and transcriptome analysis of the ubiquitous bovine parasite Trypanosoma (Megatrypanum) theileri.</title>
        <authorList>
            <person name="Kelly S."/>
            <person name="Ivens A."/>
            <person name="Mott A."/>
            <person name="O'Neill E."/>
            <person name="Emms D."/>
            <person name="Macleod O."/>
            <person name="Voorheis P."/>
            <person name="Matthews J."/>
            <person name="Matthews K."/>
            <person name="Carrington M."/>
        </authorList>
    </citation>
    <scope>NUCLEOTIDE SEQUENCE [LARGE SCALE GENOMIC DNA]</scope>
    <source>
        <strain evidence="3">Edinburgh</strain>
    </source>
</reference>
<dbReference type="RefSeq" id="XP_028876878.1">
    <property type="nucleotide sequence ID" value="XM_029031830.1"/>
</dbReference>
<sequence>MMNRVLFFLLLVLSAVCVGAEAGVEAAGQDVEEQATEVHASLGHRPGIAETREGLETTQGLAPGPGRSELVGDHHKGPEADLKGPDVDLKGPKVNVDPQHQRGKEERPAEDTQEVGNLPERGNHAGKGQNHHAQASVSEPTSRSPNTRSSAVLPTTS</sequence>
<accession>A0A1X0NDI9</accession>
<dbReference type="GeneID" id="39991610"/>